<evidence type="ECO:0000313" key="2">
    <source>
        <dbReference type="EMBL" id="MCC4214234.1"/>
    </source>
</evidence>
<protein>
    <submittedName>
        <fullName evidence="2">DUF6520 family protein</fullName>
    </submittedName>
</protein>
<dbReference type="InterPro" id="IPR045391">
    <property type="entry name" value="DUF6520"/>
</dbReference>
<keyword evidence="3" id="KW-1185">Reference proteome</keyword>
<dbReference type="EMBL" id="JAJGMW010000026">
    <property type="protein sequence ID" value="MCC4214234.1"/>
    <property type="molecule type" value="Genomic_DNA"/>
</dbReference>
<feature type="chain" id="PRO_5045328690" evidence="1">
    <location>
        <begin position="31"/>
        <end position="91"/>
    </location>
</feature>
<sequence>MKNVQRKLILPALVMGLGVFGAFVSTAHTAATFAPEIGYVENDQPCDTPVSCDTSGEELCTLVINDQEQIARGKLTPVSDCTVPLFRPVQN</sequence>
<dbReference type="Proteomes" id="UP001197770">
    <property type="component" value="Unassembled WGS sequence"/>
</dbReference>
<gene>
    <name evidence="2" type="ORF">LLW17_16015</name>
</gene>
<accession>A0ABS8GW73</accession>
<name>A0ABS8GW73_9FLAO</name>
<reference evidence="2 3" key="1">
    <citation type="submission" date="2021-11" db="EMBL/GenBank/DDBJ databases">
        <title>Seasonal and diel survey of microbial diversity of the Tyrrhenian coast.</title>
        <authorList>
            <person name="Gattoni G."/>
            <person name="Corral P."/>
        </authorList>
    </citation>
    <scope>NUCLEOTIDE SEQUENCE [LARGE SCALE GENOMIC DNA]</scope>
    <source>
        <strain evidence="2 3">Mr9</strain>
    </source>
</reference>
<organism evidence="2 3">
    <name type="scientific">Leeuwenhoekiella parthenopeia</name>
    <dbReference type="NCBI Taxonomy" id="2890320"/>
    <lineage>
        <taxon>Bacteria</taxon>
        <taxon>Pseudomonadati</taxon>
        <taxon>Bacteroidota</taxon>
        <taxon>Flavobacteriia</taxon>
        <taxon>Flavobacteriales</taxon>
        <taxon>Flavobacteriaceae</taxon>
        <taxon>Leeuwenhoekiella</taxon>
    </lineage>
</organism>
<dbReference type="Pfam" id="PF20130">
    <property type="entry name" value="DUF6520"/>
    <property type="match status" value="1"/>
</dbReference>
<evidence type="ECO:0000313" key="3">
    <source>
        <dbReference type="Proteomes" id="UP001197770"/>
    </source>
</evidence>
<feature type="signal peptide" evidence="1">
    <location>
        <begin position="1"/>
        <end position="30"/>
    </location>
</feature>
<dbReference type="RefSeq" id="WP_228231299.1">
    <property type="nucleotide sequence ID" value="NZ_JAJGMW010000026.1"/>
</dbReference>
<keyword evidence="1" id="KW-0732">Signal</keyword>
<comment type="caution">
    <text evidence="2">The sequence shown here is derived from an EMBL/GenBank/DDBJ whole genome shotgun (WGS) entry which is preliminary data.</text>
</comment>
<proteinExistence type="predicted"/>
<evidence type="ECO:0000256" key="1">
    <source>
        <dbReference type="SAM" id="SignalP"/>
    </source>
</evidence>